<dbReference type="AlphaFoldDB" id="A0AAV1JI57"/>
<organism evidence="2 3">
    <name type="scientific">Leptosia nina</name>
    <dbReference type="NCBI Taxonomy" id="320188"/>
    <lineage>
        <taxon>Eukaryota</taxon>
        <taxon>Metazoa</taxon>
        <taxon>Ecdysozoa</taxon>
        <taxon>Arthropoda</taxon>
        <taxon>Hexapoda</taxon>
        <taxon>Insecta</taxon>
        <taxon>Pterygota</taxon>
        <taxon>Neoptera</taxon>
        <taxon>Endopterygota</taxon>
        <taxon>Lepidoptera</taxon>
        <taxon>Glossata</taxon>
        <taxon>Ditrysia</taxon>
        <taxon>Papilionoidea</taxon>
        <taxon>Pieridae</taxon>
        <taxon>Pierinae</taxon>
        <taxon>Leptosia</taxon>
    </lineage>
</organism>
<dbReference type="Pfam" id="PF19259">
    <property type="entry name" value="Ty3_capsid"/>
    <property type="match status" value="1"/>
</dbReference>
<comment type="caution">
    <text evidence="2">The sequence shown here is derived from an EMBL/GenBank/DDBJ whole genome shotgun (WGS) entry which is preliminary data.</text>
</comment>
<name>A0AAV1JI57_9NEOP</name>
<accession>A0AAV1JI57</accession>
<evidence type="ECO:0000313" key="3">
    <source>
        <dbReference type="Proteomes" id="UP001497472"/>
    </source>
</evidence>
<gene>
    <name evidence="2" type="ORF">LNINA_LOCUS7189</name>
</gene>
<dbReference type="InterPro" id="IPR045358">
    <property type="entry name" value="Ty3_capsid"/>
</dbReference>
<evidence type="ECO:0000259" key="1">
    <source>
        <dbReference type="Pfam" id="PF19259"/>
    </source>
</evidence>
<evidence type="ECO:0000313" key="2">
    <source>
        <dbReference type="EMBL" id="CAK1547732.1"/>
    </source>
</evidence>
<reference evidence="2 3" key="1">
    <citation type="submission" date="2023-11" db="EMBL/GenBank/DDBJ databases">
        <authorList>
            <person name="Okamura Y."/>
        </authorList>
    </citation>
    <scope>NUCLEOTIDE SEQUENCE [LARGE SCALE GENOMIC DNA]</scope>
</reference>
<feature type="domain" description="Ty3 transposon capsid-like protein" evidence="1">
    <location>
        <begin position="30"/>
        <end position="178"/>
    </location>
</feature>
<protein>
    <recommendedName>
        <fullName evidence="1">Ty3 transposon capsid-like protein domain-containing protein</fullName>
    </recommendedName>
</protein>
<dbReference type="Proteomes" id="UP001497472">
    <property type="component" value="Unassembled WGS sequence"/>
</dbReference>
<dbReference type="EMBL" id="CAVLEF010000009">
    <property type="protein sequence ID" value="CAK1547732.1"/>
    <property type="molecule type" value="Genomic_DNA"/>
</dbReference>
<proteinExistence type="predicted"/>
<sequence>MEKPRSQMYELTQEQFERLLTNFKAAGNIKMTSFPYTFSGAEDGQQFLSALRTFKDIENINDQDAMKSLPVLLKGDAAQWWHSIKNEKNTWSDFIVEFERRFVSPKPAYQIYRQIFVTQKQEKTKEFINQKRILFSKLPSANRHSENQQIDMIYGLLKITVQNVLMRDDVRNFNDFLQRVQNIEDLESLRLNRF</sequence>
<keyword evidence="3" id="KW-1185">Reference proteome</keyword>